<accession>A0A261FFB5</accession>
<keyword evidence="2" id="KW-1185">Reference proteome</keyword>
<reference evidence="1 2" key="1">
    <citation type="journal article" date="2017" name="BMC Genomics">
        <title>Comparative genomic and phylogenomic analyses of the Bifidobacteriaceae family.</title>
        <authorList>
            <person name="Lugli G.A."/>
            <person name="Milani C."/>
            <person name="Turroni F."/>
            <person name="Duranti S."/>
            <person name="Mancabelli L."/>
            <person name="Mangifesta M."/>
            <person name="Ferrario C."/>
            <person name="Modesto M."/>
            <person name="Mattarelli P."/>
            <person name="Jiri K."/>
            <person name="van Sinderen D."/>
            <person name="Ventura M."/>
        </authorList>
    </citation>
    <scope>NUCLEOTIDE SEQUENCE [LARGE SCALE GENOMIC DNA]</scope>
    <source>
        <strain evidence="1 2">DSM 100201</strain>
    </source>
</reference>
<dbReference type="Proteomes" id="UP000216444">
    <property type="component" value="Unassembled WGS sequence"/>
</dbReference>
<name>A0A261FFB5_9BIFI</name>
<dbReference type="EMBL" id="MWWV01000006">
    <property type="protein sequence ID" value="OZG57824.1"/>
    <property type="molecule type" value="Genomic_DNA"/>
</dbReference>
<organism evidence="1 2">
    <name type="scientific">Bifidobacterium tissieri</name>
    <dbReference type="NCBI Taxonomy" id="1630162"/>
    <lineage>
        <taxon>Bacteria</taxon>
        <taxon>Bacillati</taxon>
        <taxon>Actinomycetota</taxon>
        <taxon>Actinomycetes</taxon>
        <taxon>Bifidobacteriales</taxon>
        <taxon>Bifidobacteriaceae</taxon>
        <taxon>Bifidobacterium</taxon>
    </lineage>
</organism>
<comment type="caution">
    <text evidence="1">The sequence shown here is derived from an EMBL/GenBank/DDBJ whole genome shotgun (WGS) entry which is preliminary data.</text>
</comment>
<evidence type="ECO:0000313" key="2">
    <source>
        <dbReference type="Proteomes" id="UP000216444"/>
    </source>
</evidence>
<sequence>MIGDTSNAPRFHWQIDDSGDYVTVYTVVTRQIGLLSMKRSGDGWMIAVGPHGDWSRTYDTETLRTIAETILKTIDNDTDSDN</sequence>
<evidence type="ECO:0000313" key="1">
    <source>
        <dbReference type="EMBL" id="OZG57824.1"/>
    </source>
</evidence>
<dbReference type="AlphaFoldDB" id="A0A261FFB5"/>
<gene>
    <name evidence="1" type="ORF">BTIS_1065</name>
</gene>
<protein>
    <submittedName>
        <fullName evidence="1">Uncharacterized protein</fullName>
    </submittedName>
</protein>
<proteinExistence type="predicted"/>
<dbReference type="RefSeq" id="WP_094663407.1">
    <property type="nucleotide sequence ID" value="NZ_MWWV01000006.1"/>
</dbReference>